<evidence type="ECO:0000313" key="5">
    <source>
        <dbReference type="Proteomes" id="UP000240322"/>
    </source>
</evidence>
<dbReference type="Gene3D" id="3.40.50.300">
    <property type="entry name" value="P-loop containing nucleotide triphosphate hydrolases"/>
    <property type="match status" value="1"/>
</dbReference>
<protein>
    <submittedName>
        <fullName evidence="4">Flagellar accessory protein FlaH</fullName>
    </submittedName>
</protein>
<dbReference type="InterPro" id="IPR003593">
    <property type="entry name" value="AAA+_ATPase"/>
</dbReference>
<dbReference type="NCBIfam" id="NF004723">
    <property type="entry name" value="PRK06067.1"/>
    <property type="match status" value="1"/>
</dbReference>
<keyword evidence="4" id="KW-0282">Flagellum</keyword>
<dbReference type="SUPFAM" id="SSF52540">
    <property type="entry name" value="P-loop containing nucleoside triphosphate hydrolases"/>
    <property type="match status" value="1"/>
</dbReference>
<dbReference type="PANTHER" id="PTHR43637">
    <property type="entry name" value="UPF0273 PROTEIN TM_0370"/>
    <property type="match status" value="1"/>
</dbReference>
<dbReference type="InterPro" id="IPR027417">
    <property type="entry name" value="P-loop_NTPase"/>
</dbReference>
<dbReference type="Pfam" id="PF06745">
    <property type="entry name" value="ATPase"/>
    <property type="match status" value="1"/>
</dbReference>
<name>A0A2R6B1L0_9ARCH</name>
<accession>A0A2R6B1L0</accession>
<dbReference type="InterPro" id="IPR014774">
    <property type="entry name" value="KaiC-like_dom"/>
</dbReference>
<dbReference type="PANTHER" id="PTHR43637:SF3">
    <property type="entry name" value="FLAGELLA-RELATED PROTEIN H-RELATED"/>
    <property type="match status" value="1"/>
</dbReference>
<evidence type="ECO:0000259" key="3">
    <source>
        <dbReference type="SMART" id="SM00382"/>
    </source>
</evidence>
<dbReference type="Proteomes" id="UP000240322">
    <property type="component" value="Unassembled WGS sequence"/>
</dbReference>
<comment type="caution">
    <text evidence="4">The sequence shown here is derived from an EMBL/GenBank/DDBJ whole genome shotgun (WGS) entry which is preliminary data.</text>
</comment>
<keyword evidence="2" id="KW-0067">ATP-binding</keyword>
<reference evidence="4 5" key="1">
    <citation type="submission" date="2017-04" db="EMBL/GenBank/DDBJ databases">
        <title>Novel microbial lineages endemic to geothermal iron-oxide mats fill important gaps in the evolutionary history of Archaea.</title>
        <authorList>
            <person name="Jay Z.J."/>
            <person name="Beam J.P."/>
            <person name="Dlakic M."/>
            <person name="Rusch D.B."/>
            <person name="Kozubal M.A."/>
            <person name="Inskeep W.P."/>
        </authorList>
    </citation>
    <scope>NUCLEOTIDE SEQUENCE [LARGE SCALE GENOMIC DNA]</scope>
    <source>
        <strain evidence="4">OSP_D</strain>
    </source>
</reference>
<keyword evidence="1" id="KW-0547">Nucleotide-binding</keyword>
<gene>
    <name evidence="4" type="ORF">B9Q03_00910</name>
</gene>
<dbReference type="SMART" id="SM00382">
    <property type="entry name" value="AAA"/>
    <property type="match status" value="1"/>
</dbReference>
<sequence>MMIVKTGNEELDRRISGIPHPSTIIVEGDHGVGKTVFAGQIAYGFLQNNMRVVFVTTEALSYDLVVKLRGVKVDLVEAFLEGRFRVVPVNVKRFSWLSKQAEDLLSRLLEYVGGVAVDSIIVDSLSLMASYVEERALLDFIRNLRQLQDKGKTVILTVHPPTFDESLLTQVRSMVDVYFRIRAVSIGGRRLKSLERIKNTGGFVGSEVVSFDIDPALGLRVVPLSISRG</sequence>
<dbReference type="EMBL" id="NEXE01000003">
    <property type="protein sequence ID" value="PSN92495.1"/>
    <property type="molecule type" value="Genomic_DNA"/>
</dbReference>
<keyword evidence="4" id="KW-0966">Cell projection</keyword>
<organism evidence="4 5">
    <name type="scientific">Candidatus Marsarchaeota G2 archaeon OSP_D</name>
    <dbReference type="NCBI Taxonomy" id="1978157"/>
    <lineage>
        <taxon>Archaea</taxon>
        <taxon>Candidatus Marsarchaeota</taxon>
        <taxon>Candidatus Marsarchaeota group 2</taxon>
    </lineage>
</organism>
<dbReference type="GO" id="GO:0005524">
    <property type="term" value="F:ATP binding"/>
    <property type="evidence" value="ECO:0007669"/>
    <property type="project" value="UniProtKB-KW"/>
</dbReference>
<proteinExistence type="predicted"/>
<evidence type="ECO:0000313" key="4">
    <source>
        <dbReference type="EMBL" id="PSN92495.1"/>
    </source>
</evidence>
<evidence type="ECO:0000256" key="1">
    <source>
        <dbReference type="ARBA" id="ARBA00022741"/>
    </source>
</evidence>
<evidence type="ECO:0000256" key="2">
    <source>
        <dbReference type="ARBA" id="ARBA00022840"/>
    </source>
</evidence>
<dbReference type="AlphaFoldDB" id="A0A2R6B1L0"/>
<feature type="domain" description="AAA+ ATPase" evidence="3">
    <location>
        <begin position="20"/>
        <end position="179"/>
    </location>
</feature>
<keyword evidence="4" id="KW-0969">Cilium</keyword>